<reference evidence="1 2" key="1">
    <citation type="journal article" date="2017" name="PLoS ONE">
        <title>Environmental bacteriophages active on biofilms and planktonic forms of toxigenic Vibrio cholerae: Potential relevance in cholera epidemiology.</title>
        <authorList>
            <person name="Naser I.B."/>
            <person name="Hoque M.M."/>
            <person name="Abdullah A."/>
            <person name="Bari S.M.N."/>
            <person name="Ghosh A.N."/>
            <person name="Faruque S.M."/>
        </authorList>
    </citation>
    <scope>NUCLEOTIDE SEQUENCE [LARGE SCALE GENOMIC DNA]</scope>
</reference>
<dbReference type="Proteomes" id="UP000225149">
    <property type="component" value="Segment"/>
</dbReference>
<organism evidence="1 2">
    <name type="scientific">Vibrio phage JSF7</name>
    <dbReference type="NCBI Taxonomy" id="1292086"/>
    <lineage>
        <taxon>Viruses</taxon>
        <taxon>Duplodnaviria</taxon>
        <taxon>Heunggongvirae</taxon>
        <taxon>Uroviricota</taxon>
        <taxon>Caudoviricetes</taxon>
        <taxon>Autographivirales</taxon>
        <taxon>Tawavirus</taxon>
        <taxon>Tawavirus JSF7</taxon>
    </lineage>
</organism>
<dbReference type="GeneID" id="54974158"/>
<keyword evidence="2" id="KW-1185">Reference proteome</keyword>
<name>A0A240EWU6_9CAUD</name>
<dbReference type="KEGG" id="vg:54974158"/>
<accession>A0A240EWU6</accession>
<sequence length="93" mass="10606">MEMVSMVAITLPECKLELHSGWVILEGFVHNGKAILAVQENKCNPKELITIRAYYGEEPFKDTSEYTHSYIAPIMLHGTPRFLFQLVAKSSRH</sequence>
<dbReference type="EMBL" id="KY065149">
    <property type="protein sequence ID" value="APD18137.1"/>
    <property type="molecule type" value="Genomic_DNA"/>
</dbReference>
<dbReference type="RefSeq" id="YP_009784163.1">
    <property type="nucleotide sequence ID" value="NC_047741.1"/>
</dbReference>
<protein>
    <submittedName>
        <fullName evidence="1">Uncharacterized protein</fullName>
    </submittedName>
</protein>
<evidence type="ECO:0000313" key="2">
    <source>
        <dbReference type="Proteomes" id="UP000225149"/>
    </source>
</evidence>
<proteinExistence type="predicted"/>
<evidence type="ECO:0000313" key="1">
    <source>
        <dbReference type="EMBL" id="APD18137.1"/>
    </source>
</evidence>